<keyword evidence="1" id="KW-0812">Transmembrane</keyword>
<organism evidence="2 3">
    <name type="scientific">Lactobacillus porci</name>
    <dbReference type="NCBI Taxonomy" id="2012477"/>
    <lineage>
        <taxon>Bacteria</taxon>
        <taxon>Bacillati</taxon>
        <taxon>Bacillota</taxon>
        <taxon>Bacilli</taxon>
        <taxon>Lactobacillales</taxon>
        <taxon>Lactobacillaceae</taxon>
        <taxon>Lactobacillus</taxon>
    </lineage>
</organism>
<dbReference type="EMBL" id="VUMX01000017">
    <property type="protein sequence ID" value="MST87367.1"/>
    <property type="molecule type" value="Genomic_DNA"/>
</dbReference>
<dbReference type="Proteomes" id="UP000438120">
    <property type="component" value="Unassembled WGS sequence"/>
</dbReference>
<feature type="transmembrane region" description="Helical" evidence="1">
    <location>
        <begin position="7"/>
        <end position="29"/>
    </location>
</feature>
<evidence type="ECO:0000313" key="3">
    <source>
        <dbReference type="Proteomes" id="UP000438120"/>
    </source>
</evidence>
<gene>
    <name evidence="2" type="ORF">FYJ62_06910</name>
</gene>
<protein>
    <submittedName>
        <fullName evidence="2">Uncharacterized protein</fullName>
    </submittedName>
</protein>
<proteinExistence type="predicted"/>
<keyword evidence="1" id="KW-0472">Membrane</keyword>
<evidence type="ECO:0000256" key="1">
    <source>
        <dbReference type="SAM" id="Phobius"/>
    </source>
</evidence>
<reference evidence="2 3" key="1">
    <citation type="submission" date="2019-08" db="EMBL/GenBank/DDBJ databases">
        <title>In-depth cultivation of the pig gut microbiome towards novel bacterial diversity and tailored functional studies.</title>
        <authorList>
            <person name="Wylensek D."/>
            <person name="Hitch T.C.A."/>
            <person name="Clavel T."/>
        </authorList>
    </citation>
    <scope>NUCLEOTIDE SEQUENCE [LARGE SCALE GENOMIC DNA]</scope>
    <source>
        <strain evidence="2 3">Bifido-178-WT-2B</strain>
    </source>
</reference>
<keyword evidence="1" id="KW-1133">Transmembrane helix</keyword>
<name>A0A6A8MF07_9LACO</name>
<evidence type="ECO:0000313" key="2">
    <source>
        <dbReference type="EMBL" id="MST87367.1"/>
    </source>
</evidence>
<dbReference type="AlphaFoldDB" id="A0A6A8MF07"/>
<sequence>MTIQQFLILGWTGLGVLAIFGICWIYGLFTDLPRIRFFCDVMMVAALFMMLIGFGGRAKQLRLAQDRKAAVIRQAKAYDQTGAKLLKQLTTVKEQTDGIQQHVAGKWQQSLTDYQAAVKAQQKKKKRSKKLVYNPAKVVGEAMTDKSKSIKSCQKELKAADKLLGKLYQQRKNKKITVPYQDYSAALTQTVKYYNSAVTVNKQTCRKYIDKNRQAAEKTQAALDKLDQD</sequence>
<dbReference type="RefSeq" id="WP_154548979.1">
    <property type="nucleotide sequence ID" value="NZ_VUMX01000017.1"/>
</dbReference>
<keyword evidence="3" id="KW-1185">Reference proteome</keyword>
<accession>A0A6A8MF07</accession>
<feature type="transmembrane region" description="Helical" evidence="1">
    <location>
        <begin position="35"/>
        <end position="54"/>
    </location>
</feature>
<comment type="caution">
    <text evidence="2">The sequence shown here is derived from an EMBL/GenBank/DDBJ whole genome shotgun (WGS) entry which is preliminary data.</text>
</comment>
<dbReference type="OrthoDB" id="10015595at2"/>